<evidence type="ECO:0000256" key="7">
    <source>
        <dbReference type="SAM" id="MobiDB-lite"/>
    </source>
</evidence>
<keyword evidence="6" id="KW-0393">Immunoglobulin domain</keyword>
<keyword evidence="3" id="KW-0472">Membrane</keyword>
<comment type="subcellular location">
    <subcellularLocation>
        <location evidence="1">Membrane</location>
    </subcellularLocation>
</comment>
<dbReference type="InterPro" id="IPR036179">
    <property type="entry name" value="Ig-like_dom_sf"/>
</dbReference>
<dbReference type="GO" id="GO:0005886">
    <property type="term" value="C:plasma membrane"/>
    <property type="evidence" value="ECO:0007669"/>
    <property type="project" value="TreeGrafter"/>
</dbReference>
<keyword evidence="10" id="KW-1185">Reference proteome</keyword>
<dbReference type="FunFam" id="2.60.40.10:FF:000004">
    <property type="entry name" value="DCC isoform 1"/>
    <property type="match status" value="1"/>
</dbReference>
<organism evidence="9 10">
    <name type="scientific">Canis lupus dingo</name>
    <name type="common">dingo</name>
    <dbReference type="NCBI Taxonomy" id="286419"/>
    <lineage>
        <taxon>Eukaryota</taxon>
        <taxon>Metazoa</taxon>
        <taxon>Chordata</taxon>
        <taxon>Craniata</taxon>
        <taxon>Vertebrata</taxon>
        <taxon>Euteleostomi</taxon>
        <taxon>Mammalia</taxon>
        <taxon>Eutheria</taxon>
        <taxon>Laurasiatheria</taxon>
        <taxon>Carnivora</taxon>
        <taxon>Caniformia</taxon>
        <taxon>Canidae</taxon>
        <taxon>Canis</taxon>
    </lineage>
</organism>
<keyword evidence="2" id="KW-0677">Repeat</keyword>
<dbReference type="Gene3D" id="2.60.40.10">
    <property type="entry name" value="Immunoglobulins"/>
    <property type="match status" value="1"/>
</dbReference>
<dbReference type="SMART" id="SM00408">
    <property type="entry name" value="IGc2"/>
    <property type="match status" value="1"/>
</dbReference>
<dbReference type="InterPro" id="IPR003599">
    <property type="entry name" value="Ig_sub"/>
</dbReference>
<dbReference type="GeneTree" id="ENSGT00960000189405"/>
<protein>
    <recommendedName>
        <fullName evidence="8">Ig-like domain-containing protein</fullName>
    </recommendedName>
</protein>
<dbReference type="InterPro" id="IPR007110">
    <property type="entry name" value="Ig-like_dom"/>
</dbReference>
<dbReference type="GO" id="GO:0098632">
    <property type="term" value="F:cell-cell adhesion mediator activity"/>
    <property type="evidence" value="ECO:0007669"/>
    <property type="project" value="TreeGrafter"/>
</dbReference>
<dbReference type="Pfam" id="PF07679">
    <property type="entry name" value="I-set"/>
    <property type="match status" value="1"/>
</dbReference>
<dbReference type="PANTHER" id="PTHR10075:SF100">
    <property type="entry name" value="FASCICLIN-2"/>
    <property type="match status" value="1"/>
</dbReference>
<evidence type="ECO:0000256" key="5">
    <source>
        <dbReference type="ARBA" id="ARBA00023180"/>
    </source>
</evidence>
<dbReference type="GO" id="GO:0030424">
    <property type="term" value="C:axon"/>
    <property type="evidence" value="ECO:0007669"/>
    <property type="project" value="TreeGrafter"/>
</dbReference>
<dbReference type="InterPro" id="IPR013098">
    <property type="entry name" value="Ig_I-set"/>
</dbReference>
<dbReference type="Ensembl" id="ENSCAFT00020035507.1">
    <property type="protein sequence ID" value="ENSCAFP00020030780.1"/>
    <property type="gene ID" value="ENSCAFG00020023994.1"/>
</dbReference>
<reference evidence="9" key="2">
    <citation type="submission" date="2025-09" db="UniProtKB">
        <authorList>
            <consortium name="Ensembl"/>
        </authorList>
    </citation>
    <scope>IDENTIFICATION</scope>
</reference>
<proteinExistence type="predicted"/>
<evidence type="ECO:0000256" key="1">
    <source>
        <dbReference type="ARBA" id="ARBA00004370"/>
    </source>
</evidence>
<dbReference type="InterPro" id="IPR003598">
    <property type="entry name" value="Ig_sub2"/>
</dbReference>
<dbReference type="PROSITE" id="PS50835">
    <property type="entry name" value="IG_LIKE"/>
    <property type="match status" value="1"/>
</dbReference>
<dbReference type="PANTHER" id="PTHR10075">
    <property type="entry name" value="BASIGIN RELATED"/>
    <property type="match status" value="1"/>
</dbReference>
<evidence type="ECO:0000256" key="2">
    <source>
        <dbReference type="ARBA" id="ARBA00022737"/>
    </source>
</evidence>
<dbReference type="GO" id="GO:0070593">
    <property type="term" value="P:dendrite self-avoidance"/>
    <property type="evidence" value="ECO:0007669"/>
    <property type="project" value="TreeGrafter"/>
</dbReference>
<evidence type="ECO:0000256" key="6">
    <source>
        <dbReference type="ARBA" id="ARBA00023319"/>
    </source>
</evidence>
<feature type="domain" description="Ig-like" evidence="8">
    <location>
        <begin position="24"/>
        <end position="110"/>
    </location>
</feature>
<dbReference type="AlphaFoldDB" id="A0A8C0LJF8"/>
<accession>A0A8C0LJF8</accession>
<feature type="region of interest" description="Disordered" evidence="7">
    <location>
        <begin position="1"/>
        <end position="39"/>
    </location>
</feature>
<keyword evidence="4" id="KW-1015">Disulfide bond</keyword>
<evidence type="ECO:0000313" key="9">
    <source>
        <dbReference type="Ensembl" id="ENSCAFP00020030780.1"/>
    </source>
</evidence>
<evidence type="ECO:0000256" key="3">
    <source>
        <dbReference type="ARBA" id="ARBA00023136"/>
    </source>
</evidence>
<dbReference type="Proteomes" id="UP000694391">
    <property type="component" value="Unplaced"/>
</dbReference>
<name>A0A8C0LJF8_CANLU</name>
<evidence type="ECO:0000259" key="8">
    <source>
        <dbReference type="PROSITE" id="PS50835"/>
    </source>
</evidence>
<dbReference type="GO" id="GO:0007411">
    <property type="term" value="P:axon guidance"/>
    <property type="evidence" value="ECO:0007669"/>
    <property type="project" value="TreeGrafter"/>
</dbReference>
<evidence type="ECO:0000313" key="10">
    <source>
        <dbReference type="Proteomes" id="UP000694391"/>
    </source>
</evidence>
<dbReference type="InterPro" id="IPR013783">
    <property type="entry name" value="Ig-like_fold"/>
</dbReference>
<feature type="compositionally biased region" description="Low complexity" evidence="7">
    <location>
        <begin position="16"/>
        <end position="26"/>
    </location>
</feature>
<keyword evidence="5" id="KW-0325">Glycoprotein</keyword>
<evidence type="ECO:0000256" key="4">
    <source>
        <dbReference type="ARBA" id="ARBA00023157"/>
    </source>
</evidence>
<dbReference type="GO" id="GO:0007156">
    <property type="term" value="P:homophilic cell adhesion via plasma membrane adhesion molecules"/>
    <property type="evidence" value="ECO:0007669"/>
    <property type="project" value="TreeGrafter"/>
</dbReference>
<sequence>MGASPASPHPTHPHTDAAPHAIPPTIKTGLPDLSTTEGSHDVALQCQASGEPAPTVEWLRAGQPLRASQRLRTLPDGSLWLQRVEAGDAGTYECVAHNLLGSTTARAILAVRGMGRPRSDPGGRTEARSPAPVGICVLVGGRGPPALPSTPTLPFA</sequence>
<reference evidence="9" key="1">
    <citation type="submission" date="2025-08" db="UniProtKB">
        <authorList>
            <consortium name="Ensembl"/>
        </authorList>
    </citation>
    <scope>IDENTIFICATION</scope>
</reference>
<dbReference type="SUPFAM" id="SSF48726">
    <property type="entry name" value="Immunoglobulin"/>
    <property type="match status" value="1"/>
</dbReference>
<dbReference type="SMART" id="SM00409">
    <property type="entry name" value="IG"/>
    <property type="match status" value="1"/>
</dbReference>